<comment type="caution">
    <text evidence="1">The sequence shown here is derived from an EMBL/GenBank/DDBJ whole genome shotgun (WGS) entry which is preliminary data.</text>
</comment>
<dbReference type="Pfam" id="PF11677">
    <property type="entry name" value="DUF3273"/>
    <property type="match status" value="1"/>
</dbReference>
<accession>A0A1D3CYD1</accession>
<gene>
    <name evidence="1" type="ORF">cyc_00104</name>
</gene>
<reference evidence="1 2" key="1">
    <citation type="journal article" date="2016" name="BMC Genomics">
        <title>Comparative genomics reveals Cyclospora cayetanensis possesses coccidia-like metabolism and invasion components but unique surface antigens.</title>
        <authorList>
            <person name="Liu S."/>
            <person name="Wang L."/>
            <person name="Zheng H."/>
            <person name="Xu Z."/>
            <person name="Roellig D.M."/>
            <person name="Li N."/>
            <person name="Frace M.A."/>
            <person name="Tang K."/>
            <person name="Arrowood M.J."/>
            <person name="Moss D.M."/>
            <person name="Zhang L."/>
            <person name="Feng Y."/>
            <person name="Xiao L."/>
        </authorList>
    </citation>
    <scope>NUCLEOTIDE SEQUENCE [LARGE SCALE GENOMIC DNA]</scope>
    <source>
        <strain evidence="1 2">CHN_HEN01</strain>
    </source>
</reference>
<dbReference type="EMBL" id="JROU02001512">
    <property type="protein sequence ID" value="OEH76201.1"/>
    <property type="molecule type" value="Genomic_DNA"/>
</dbReference>
<name>A0A1D3CYD1_9EIME</name>
<keyword evidence="2" id="KW-1185">Reference proteome</keyword>
<dbReference type="OrthoDB" id="328372at2759"/>
<dbReference type="VEuPathDB" id="ToxoDB:cyc_00104"/>
<evidence type="ECO:0000313" key="1">
    <source>
        <dbReference type="EMBL" id="OEH76201.1"/>
    </source>
</evidence>
<dbReference type="AlphaFoldDB" id="A0A1D3CYD1"/>
<organism evidence="1 2">
    <name type="scientific">Cyclospora cayetanensis</name>
    <dbReference type="NCBI Taxonomy" id="88456"/>
    <lineage>
        <taxon>Eukaryota</taxon>
        <taxon>Sar</taxon>
        <taxon>Alveolata</taxon>
        <taxon>Apicomplexa</taxon>
        <taxon>Conoidasida</taxon>
        <taxon>Coccidia</taxon>
        <taxon>Eucoccidiorida</taxon>
        <taxon>Eimeriorina</taxon>
        <taxon>Eimeriidae</taxon>
        <taxon>Cyclospora</taxon>
    </lineage>
</organism>
<protein>
    <submittedName>
        <fullName evidence="1">Uncharacterized protein</fullName>
    </submittedName>
</protein>
<dbReference type="GeneID" id="34617325"/>
<sequence>MYFTYVVRPGEAPEGRGPQFEPFWSFLVNYNLRLGVFLLLAAYTCLLMTVSAGRDDPLALLNVLRATPDSAGKCPLWAAQLGCGILILGHLTVLAFQSLTDDDSSIKQSRGYRSGSKFLQQASSFGVVASTLSLLVVYSANYYFDDPWMNKTVGSGSSWLIFFTARLCDALSLFFFAGSAFYLEAYHSEGAGEAWGWLGAICFNLTAFAEVAALATWGNASFPVWDAVYTVMLGVSLCVLFLWSLFFEPASHRFDVRLTQSAMRNEYYKSRNAMAYYGPAVVNADGEIDIAAAAQQAQACLNCSSC</sequence>
<dbReference type="VEuPathDB" id="ToxoDB:LOC34617325"/>
<evidence type="ECO:0000313" key="2">
    <source>
        <dbReference type="Proteomes" id="UP000095192"/>
    </source>
</evidence>
<dbReference type="Proteomes" id="UP000095192">
    <property type="component" value="Unassembled WGS sequence"/>
</dbReference>
<proteinExistence type="predicted"/>
<dbReference type="InterPro" id="IPR021691">
    <property type="entry name" value="DUF3273"/>
</dbReference>